<accession>Q6IIA1</accession>
<name>Q6IIA1_DROME</name>
<organism evidence="2">
    <name type="scientific">Drosophila melanogaster</name>
    <name type="common">Fruit fly</name>
    <dbReference type="NCBI Taxonomy" id="7227"/>
    <lineage>
        <taxon>Eukaryota</taxon>
        <taxon>Metazoa</taxon>
        <taxon>Ecdysozoa</taxon>
        <taxon>Arthropoda</taxon>
        <taxon>Hexapoda</taxon>
        <taxon>Insecta</taxon>
        <taxon>Pterygota</taxon>
        <taxon>Neoptera</taxon>
        <taxon>Endopterygota</taxon>
        <taxon>Diptera</taxon>
        <taxon>Brachycera</taxon>
        <taxon>Muscomorpha</taxon>
        <taxon>Ephydroidea</taxon>
        <taxon>Drosophilidae</taxon>
        <taxon>Drosophila</taxon>
        <taxon>Sophophora</taxon>
    </lineage>
</organism>
<reference evidence="2" key="1">
    <citation type="journal article" date="2003" name="Genome Biol.">
        <title>An integrated gene annotation and transcriptional profiling approach towards the full gene content of the Drosophila genome.</title>
        <authorList>
            <person name="Hild M."/>
            <person name="Beckmann B."/>
            <person name="Haas S.A."/>
            <person name="Koch B."/>
            <person name="Solovyev V."/>
            <person name="Busold C."/>
            <person name="Fellenberg K."/>
            <person name="Boutros M."/>
            <person name="Vingron M."/>
            <person name="Sauer F."/>
            <person name="Hoheisel J.D."/>
            <person name="Paro R."/>
        </authorList>
    </citation>
    <scope>NUCLEOTIDE SEQUENCE</scope>
</reference>
<dbReference type="EMBL" id="BK003165">
    <property type="protein sequence ID" value="DAA03365.1"/>
    <property type="molecule type" value="Genomic_DNA"/>
</dbReference>
<proteinExistence type="predicted"/>
<feature type="compositionally biased region" description="Polar residues" evidence="1">
    <location>
        <begin position="1"/>
        <end position="10"/>
    </location>
</feature>
<dbReference type="AlphaFoldDB" id="Q6IIA1"/>
<sequence length="166" mass="18047">MPASHPVTTSSHHHHHHRRRCNADHGRGARLSASLLASGTDDWPRSRSTSRGRLNVTYAVCTQLTYGHPIFCGSDGDFDGGSGCATGSDRPSQTACLHLQPVATASSSSSASDSQPLHFHRRLRSKALFAFARREKCAMQMELMDPMIPAYFHAHHVFGGQINAAT</sequence>
<evidence type="ECO:0000256" key="1">
    <source>
        <dbReference type="SAM" id="MobiDB-lite"/>
    </source>
</evidence>
<gene>
    <name evidence="2" type="ORF">HDC19246</name>
</gene>
<feature type="region of interest" description="Disordered" evidence="1">
    <location>
        <begin position="1"/>
        <end position="26"/>
    </location>
</feature>
<protein>
    <submittedName>
        <fullName evidence="2">HDC19246</fullName>
    </submittedName>
</protein>
<feature type="compositionally biased region" description="Basic residues" evidence="1">
    <location>
        <begin position="11"/>
        <end position="20"/>
    </location>
</feature>
<evidence type="ECO:0000313" key="2">
    <source>
        <dbReference type="EMBL" id="DAA03365.1"/>
    </source>
</evidence>